<dbReference type="GO" id="GO:0071949">
    <property type="term" value="F:FAD binding"/>
    <property type="evidence" value="ECO:0007669"/>
    <property type="project" value="InterPro"/>
</dbReference>
<evidence type="ECO:0000259" key="3">
    <source>
        <dbReference type="PROSITE" id="PS51387"/>
    </source>
</evidence>
<evidence type="ECO:0000313" key="5">
    <source>
        <dbReference type="Proteomes" id="UP000298588"/>
    </source>
</evidence>
<dbReference type="Gene3D" id="1.10.45.10">
    <property type="entry name" value="Vanillyl-alcohol Oxidase, Chain A, domain 4"/>
    <property type="match status" value="1"/>
</dbReference>
<dbReference type="InterPro" id="IPR036318">
    <property type="entry name" value="FAD-bd_PCMH-like_sf"/>
</dbReference>
<organism evidence="4 5">
    <name type="scientific">Phreatobacter aquaticus</name>
    <dbReference type="NCBI Taxonomy" id="2570229"/>
    <lineage>
        <taxon>Bacteria</taxon>
        <taxon>Pseudomonadati</taxon>
        <taxon>Pseudomonadota</taxon>
        <taxon>Alphaproteobacteria</taxon>
        <taxon>Hyphomicrobiales</taxon>
        <taxon>Phreatobacteraceae</taxon>
        <taxon>Phreatobacter</taxon>
    </lineage>
</organism>
<keyword evidence="2" id="KW-0274">FAD</keyword>
<dbReference type="Proteomes" id="UP000298588">
    <property type="component" value="Chromosome"/>
</dbReference>
<dbReference type="Gene3D" id="3.30.465.10">
    <property type="match status" value="1"/>
</dbReference>
<dbReference type="SUPFAM" id="SSF56176">
    <property type="entry name" value="FAD-binding/transporter-associated domain-like"/>
    <property type="match status" value="1"/>
</dbReference>
<dbReference type="InterPro" id="IPR016169">
    <property type="entry name" value="FAD-bd_PCMH_sub2"/>
</dbReference>
<evidence type="ECO:0000256" key="2">
    <source>
        <dbReference type="ARBA" id="ARBA00022827"/>
    </source>
</evidence>
<proteinExistence type="predicted"/>
<dbReference type="InterPro" id="IPR016171">
    <property type="entry name" value="Vanillyl_alc_oxidase_C-sub2"/>
</dbReference>
<sequence length="392" mass="40172">MTLHTPSTAAELAAIVADARATRSPLAISGGGTRAGLGRPVQAAASLSTTKLTGITLYEPAELVIAARAGTPLAQVVETLAQRGQRLPFEPMDHRGLFGTAGEPTVGGVAAANVSGPARINLGAARDSMIGLKFVNGRGEDIKTGGRVMKNVTGLDLTKTLAGSHGTLAVFHEVCFKVSPLAEREATLVIEGLSDALAIEALSAALGSPFEPTAAAHLPAFDGARARTLLRIEGFGPMITYRTGELAKLLKRFGALETLGEAESGPLWQAVRDAAFVAAGTDPVWRISVAPSKGAAVGTKLAALGGRYFYDWGGGLIWAAVPASGDASAAAIHALAKAAGGHATLVRAPDAVRLSVDVFDPPAAPLMTLQRKLKASFDPDGILNPGHMYAGL</sequence>
<dbReference type="InterPro" id="IPR016166">
    <property type="entry name" value="FAD-bd_PCMH"/>
</dbReference>
<reference evidence="4 5" key="1">
    <citation type="submission" date="2019-04" db="EMBL/GenBank/DDBJ databases">
        <title>Phreatobacter aquaticus sp. nov.</title>
        <authorList>
            <person name="Choi A."/>
            <person name="Baek K."/>
        </authorList>
    </citation>
    <scope>NUCLEOTIDE SEQUENCE [LARGE SCALE GENOMIC DNA]</scope>
    <source>
        <strain evidence="4 5">NMCR1094</strain>
    </source>
</reference>
<dbReference type="Pfam" id="PF01565">
    <property type="entry name" value="FAD_binding_4"/>
    <property type="match status" value="1"/>
</dbReference>
<gene>
    <name evidence="4" type="ORF">E8L99_04970</name>
</gene>
<dbReference type="GO" id="GO:0003824">
    <property type="term" value="F:catalytic activity"/>
    <property type="evidence" value="ECO:0007669"/>
    <property type="project" value="InterPro"/>
</dbReference>
<dbReference type="EMBL" id="CP039865">
    <property type="protein sequence ID" value="QCK85177.1"/>
    <property type="molecule type" value="Genomic_DNA"/>
</dbReference>
<dbReference type="InterPro" id="IPR016164">
    <property type="entry name" value="FAD-linked_Oxase-like_C"/>
</dbReference>
<protein>
    <submittedName>
        <fullName evidence="4">FAD-binding protein</fullName>
    </submittedName>
</protein>
<keyword evidence="5" id="KW-1185">Reference proteome</keyword>
<name>A0A4D7QIM5_9HYPH</name>
<dbReference type="PANTHER" id="PTHR11748:SF103">
    <property type="entry name" value="GLYCOLATE OXIDASE SUBUNIT GLCE"/>
    <property type="match status" value="1"/>
</dbReference>
<dbReference type="SUPFAM" id="SSF55103">
    <property type="entry name" value="FAD-linked oxidases, C-terminal domain"/>
    <property type="match status" value="1"/>
</dbReference>
<dbReference type="PANTHER" id="PTHR11748">
    <property type="entry name" value="D-LACTATE DEHYDROGENASE"/>
    <property type="match status" value="1"/>
</dbReference>
<dbReference type="InterPro" id="IPR006094">
    <property type="entry name" value="Oxid_FAD_bind_N"/>
</dbReference>
<dbReference type="PROSITE" id="PS51387">
    <property type="entry name" value="FAD_PCMH"/>
    <property type="match status" value="1"/>
</dbReference>
<keyword evidence="1" id="KW-0285">Flavoprotein</keyword>
<dbReference type="OrthoDB" id="9811557at2"/>
<dbReference type="AlphaFoldDB" id="A0A4D7QIM5"/>
<dbReference type="RefSeq" id="WP_137098511.1">
    <property type="nucleotide sequence ID" value="NZ_CP039865.1"/>
</dbReference>
<dbReference type="KEGG" id="paqt:E8L99_04970"/>
<feature type="domain" description="FAD-binding PCMH-type" evidence="3">
    <location>
        <begin position="1"/>
        <end position="181"/>
    </location>
</feature>
<accession>A0A4D7QIM5</accession>
<evidence type="ECO:0000256" key="1">
    <source>
        <dbReference type="ARBA" id="ARBA00022630"/>
    </source>
</evidence>
<evidence type="ECO:0000313" key="4">
    <source>
        <dbReference type="EMBL" id="QCK85177.1"/>
    </source>
</evidence>